<dbReference type="InterPro" id="IPR006179">
    <property type="entry name" value="5_nucleotidase/apyrase"/>
</dbReference>
<evidence type="ECO:0000259" key="6">
    <source>
        <dbReference type="Pfam" id="PF02872"/>
    </source>
</evidence>
<dbReference type="InterPro" id="IPR029052">
    <property type="entry name" value="Metallo-depent_PP-like"/>
</dbReference>
<feature type="domain" description="5'-Nucleotidase C-terminal" evidence="6">
    <location>
        <begin position="299"/>
        <end position="444"/>
    </location>
</feature>
<reference evidence="7" key="2">
    <citation type="submission" date="2025-08" db="UniProtKB">
        <authorList>
            <consortium name="Ensembl"/>
        </authorList>
    </citation>
    <scope>IDENTIFICATION</scope>
</reference>
<evidence type="ECO:0000259" key="5">
    <source>
        <dbReference type="Pfam" id="PF00149"/>
    </source>
</evidence>
<keyword evidence="8" id="KW-1185">Reference proteome</keyword>
<dbReference type="GO" id="GO:0000166">
    <property type="term" value="F:nucleotide binding"/>
    <property type="evidence" value="ECO:0007669"/>
    <property type="project" value="UniProtKB-KW"/>
</dbReference>
<proteinExistence type="inferred from homology"/>
<sequence length="627" mass="69943">MDEYLLSLETNVTCNKPEVVLTILHFNDVYEIEARPEEPVGGAARFATALKVFQSLNPLVVFSGDCLSPSLLSTVTKGKHMVDILNKLGVHCAVYGNHEFDFGVDHLEEQTKNMIFPWFLSNVYDRFTHETLGHGMVSSILVWNSLKIGIMGLVEEDWLDTLGTVDKNNIHYTDYVETADRLSAELRDKGADLVIAVTHMRWRNDIRLASESNGVDIILGGHDHEYGVLEVNGILIVKSGSEFRYLSKIDVVKDQDGMFKYTCEKRATMRDLEEDAEIKQIVKGYTDNMQHMLGEVLCHTDVTLDGRCATVRRAECNLGNLITNAMLEATHAEAAILNSGTLRSDRLHPAGPLTMHDLLQILPLKDPVLVVEATGQQLYEGLENGVSIYPDLDGRFPQVSGIQFGFDPNGKPGHRVIAKTVKVQGKSLDRDRKYAVAMKEFLTKVGYSLQLHISTLSHSHWNSVVHFPHVIYNKLSNPLVSSGGCRVFKWTGKTVSSQQYSKQPCWHQSERNIDNILLYILLFCPQGKDGYTMFSSCPHRQDIENAQILSTILINHFESGQIVRGMKRCKSGHRMGLIKVSSSPSVSAIENTKSENLEGEEVGLAVVPGVEGRIFHVHPEGQSETEG</sequence>
<evidence type="ECO:0000313" key="7">
    <source>
        <dbReference type="Ensembl" id="ENSHHUP00000021790.1"/>
    </source>
</evidence>
<organism evidence="7 8">
    <name type="scientific">Hucho hucho</name>
    <name type="common">huchen</name>
    <dbReference type="NCBI Taxonomy" id="62062"/>
    <lineage>
        <taxon>Eukaryota</taxon>
        <taxon>Metazoa</taxon>
        <taxon>Chordata</taxon>
        <taxon>Craniata</taxon>
        <taxon>Vertebrata</taxon>
        <taxon>Euteleostomi</taxon>
        <taxon>Actinopterygii</taxon>
        <taxon>Neopterygii</taxon>
        <taxon>Teleostei</taxon>
        <taxon>Protacanthopterygii</taxon>
        <taxon>Salmoniformes</taxon>
        <taxon>Salmonidae</taxon>
        <taxon>Salmoninae</taxon>
        <taxon>Hucho</taxon>
    </lineage>
</organism>
<dbReference type="SUPFAM" id="SSF56300">
    <property type="entry name" value="Metallo-dependent phosphatases"/>
    <property type="match status" value="1"/>
</dbReference>
<dbReference type="STRING" id="62062.ENSHHUP00000021790"/>
<reference evidence="8" key="1">
    <citation type="submission" date="2018-06" db="EMBL/GenBank/DDBJ databases">
        <title>Genome assembly of Danube salmon.</title>
        <authorList>
            <person name="Macqueen D.J."/>
            <person name="Gundappa M.K."/>
        </authorList>
    </citation>
    <scope>NUCLEOTIDE SEQUENCE [LARGE SCALE GENOMIC DNA]</scope>
</reference>
<evidence type="ECO:0000256" key="2">
    <source>
        <dbReference type="ARBA" id="ARBA00022729"/>
    </source>
</evidence>
<feature type="domain" description="Calcineurin-like phosphoesterase" evidence="5">
    <location>
        <begin position="22"/>
        <end position="226"/>
    </location>
</feature>
<dbReference type="CDD" id="cd07406">
    <property type="entry name" value="MPP_CG11883_N"/>
    <property type="match status" value="1"/>
</dbReference>
<dbReference type="SUPFAM" id="SSF55816">
    <property type="entry name" value="5'-nucleotidase (syn. UDP-sugar hydrolase), C-terminal domain"/>
    <property type="match status" value="1"/>
</dbReference>
<protein>
    <recommendedName>
        <fullName evidence="3">Ecto-5'-nucleotidase</fullName>
    </recommendedName>
</protein>
<dbReference type="PANTHER" id="PTHR11575:SF48">
    <property type="entry name" value="5'-NUCLEOTIDASE"/>
    <property type="match status" value="1"/>
</dbReference>
<dbReference type="Pfam" id="PF02872">
    <property type="entry name" value="5_nucleotid_C"/>
    <property type="match status" value="1"/>
</dbReference>
<reference evidence="7" key="3">
    <citation type="submission" date="2025-09" db="UniProtKB">
        <authorList>
            <consortium name="Ensembl"/>
        </authorList>
    </citation>
    <scope>IDENTIFICATION</scope>
</reference>
<dbReference type="PANTHER" id="PTHR11575">
    <property type="entry name" value="5'-NUCLEOTIDASE-RELATED"/>
    <property type="match status" value="1"/>
</dbReference>
<dbReference type="PRINTS" id="PR01607">
    <property type="entry name" value="APYRASEFAMLY"/>
</dbReference>
<dbReference type="AlphaFoldDB" id="A0A4W5L8Z1"/>
<dbReference type="InterPro" id="IPR008334">
    <property type="entry name" value="5'-Nucleotdase_C"/>
</dbReference>
<dbReference type="Ensembl" id="ENSHHUT00000022609.1">
    <property type="protein sequence ID" value="ENSHHUP00000021790.1"/>
    <property type="gene ID" value="ENSHHUG00000013655.1"/>
</dbReference>
<dbReference type="GO" id="GO:0009166">
    <property type="term" value="P:nucleotide catabolic process"/>
    <property type="evidence" value="ECO:0007669"/>
    <property type="project" value="InterPro"/>
</dbReference>
<keyword evidence="2" id="KW-0732">Signal</keyword>
<dbReference type="GeneTree" id="ENSGT00530000063775"/>
<evidence type="ECO:0000256" key="3">
    <source>
        <dbReference type="ARBA" id="ARBA00029793"/>
    </source>
</evidence>
<keyword evidence="4" id="KW-0547">Nucleotide-binding</keyword>
<dbReference type="Pfam" id="PF00149">
    <property type="entry name" value="Metallophos"/>
    <property type="match status" value="1"/>
</dbReference>
<accession>A0A4W5L8Z1</accession>
<name>A0A4W5L8Z1_9TELE</name>
<evidence type="ECO:0000313" key="8">
    <source>
        <dbReference type="Proteomes" id="UP000314982"/>
    </source>
</evidence>
<keyword evidence="4" id="KW-0378">Hydrolase</keyword>
<dbReference type="GO" id="GO:0016787">
    <property type="term" value="F:hydrolase activity"/>
    <property type="evidence" value="ECO:0007669"/>
    <property type="project" value="UniProtKB-KW"/>
</dbReference>
<evidence type="ECO:0000256" key="1">
    <source>
        <dbReference type="ARBA" id="ARBA00006654"/>
    </source>
</evidence>
<evidence type="ECO:0000256" key="4">
    <source>
        <dbReference type="RuleBase" id="RU362119"/>
    </source>
</evidence>
<dbReference type="InterPro" id="IPR041821">
    <property type="entry name" value="CG11883_N"/>
</dbReference>
<dbReference type="InterPro" id="IPR004843">
    <property type="entry name" value="Calcineurin-like_PHP"/>
</dbReference>
<dbReference type="Gene3D" id="3.60.21.10">
    <property type="match status" value="1"/>
</dbReference>
<dbReference type="Proteomes" id="UP000314982">
    <property type="component" value="Unassembled WGS sequence"/>
</dbReference>
<dbReference type="Gene3D" id="3.90.780.10">
    <property type="entry name" value="5'-Nucleotidase, C-terminal domain"/>
    <property type="match status" value="1"/>
</dbReference>
<comment type="similarity">
    <text evidence="1 4">Belongs to the 5'-nucleotidase family.</text>
</comment>
<dbReference type="InterPro" id="IPR036907">
    <property type="entry name" value="5'-Nucleotdase_C_sf"/>
</dbReference>